<reference evidence="3 4" key="1">
    <citation type="journal article" date="2024" name="J Genomics">
        <title>Draft genome sequencing and assembly of Favolaschia claudopus CIRM-BRFM 2984 isolated from oak limbs.</title>
        <authorList>
            <person name="Navarro D."/>
            <person name="Drula E."/>
            <person name="Chaduli D."/>
            <person name="Cazenave R."/>
            <person name="Ahrendt S."/>
            <person name="Wang J."/>
            <person name="Lipzen A."/>
            <person name="Daum C."/>
            <person name="Barry K."/>
            <person name="Grigoriev I.V."/>
            <person name="Favel A."/>
            <person name="Rosso M.N."/>
            <person name="Martin F."/>
        </authorList>
    </citation>
    <scope>NUCLEOTIDE SEQUENCE [LARGE SCALE GENOMIC DNA]</scope>
    <source>
        <strain evidence="3 4">CIRM-BRFM 2984</strain>
    </source>
</reference>
<comment type="caution">
    <text evidence="3">The sequence shown here is derived from an EMBL/GenBank/DDBJ whole genome shotgun (WGS) entry which is preliminary data.</text>
</comment>
<dbReference type="EMBL" id="JAWWNJ010000036">
    <property type="protein sequence ID" value="KAK7023089.1"/>
    <property type="molecule type" value="Genomic_DNA"/>
</dbReference>
<dbReference type="Pfam" id="PF20152">
    <property type="entry name" value="DUF6534"/>
    <property type="match status" value="1"/>
</dbReference>
<dbReference type="Proteomes" id="UP001362999">
    <property type="component" value="Unassembled WGS sequence"/>
</dbReference>
<dbReference type="PANTHER" id="PTHR40465:SF1">
    <property type="entry name" value="DUF6534 DOMAIN-CONTAINING PROTEIN"/>
    <property type="match status" value="1"/>
</dbReference>
<organism evidence="3 4">
    <name type="scientific">Favolaschia claudopus</name>
    <dbReference type="NCBI Taxonomy" id="2862362"/>
    <lineage>
        <taxon>Eukaryota</taxon>
        <taxon>Fungi</taxon>
        <taxon>Dikarya</taxon>
        <taxon>Basidiomycota</taxon>
        <taxon>Agaricomycotina</taxon>
        <taxon>Agaricomycetes</taxon>
        <taxon>Agaricomycetidae</taxon>
        <taxon>Agaricales</taxon>
        <taxon>Marasmiineae</taxon>
        <taxon>Mycenaceae</taxon>
        <taxon>Favolaschia</taxon>
    </lineage>
</organism>
<accession>A0AAW0BAS1</accession>
<feature type="transmembrane region" description="Helical" evidence="1">
    <location>
        <begin position="50"/>
        <end position="72"/>
    </location>
</feature>
<keyword evidence="1" id="KW-0812">Transmembrane</keyword>
<dbReference type="InterPro" id="IPR045339">
    <property type="entry name" value="DUF6534"/>
</dbReference>
<evidence type="ECO:0000256" key="1">
    <source>
        <dbReference type="SAM" id="Phobius"/>
    </source>
</evidence>
<feature type="transmembrane region" description="Helical" evidence="1">
    <location>
        <begin position="92"/>
        <end position="111"/>
    </location>
</feature>
<keyword evidence="1" id="KW-1133">Transmembrane helix</keyword>
<evidence type="ECO:0000313" key="4">
    <source>
        <dbReference type="Proteomes" id="UP001362999"/>
    </source>
</evidence>
<proteinExistence type="predicted"/>
<feature type="domain" description="DUF6534" evidence="2">
    <location>
        <begin position="156"/>
        <end position="246"/>
    </location>
</feature>
<keyword evidence="1" id="KW-0472">Membrane</keyword>
<sequence length="266" mass="29324">MSLLDVTTITIPLIIGACLNFFLCGPCGVLITQAYIYGVCFPKDSRVIKCLVCFVLLAILVDACLNASDIVFWYSTSFSDVTKFSQKRFSKFYLPIMGSFIATLLHFFFCFRIRVIRHSDCFGTYSHGSGSFDHDLVKLHTSAHKITLYIWLVCGTAADILIALVMTALLINPGTVSKSTRNVTNKIIRLVLETNTCTAAVALIGLVLFMVLPLRSSPPNLHAYIPAAAVPGVYANPLLFTLNNRALLRRSRTNHIQHLSVDPSTG</sequence>
<name>A0AAW0BAS1_9AGAR</name>
<dbReference type="AlphaFoldDB" id="A0AAW0BAS1"/>
<evidence type="ECO:0000313" key="3">
    <source>
        <dbReference type="EMBL" id="KAK7023089.1"/>
    </source>
</evidence>
<protein>
    <recommendedName>
        <fullName evidence="2">DUF6534 domain-containing protein</fullName>
    </recommendedName>
</protein>
<evidence type="ECO:0000259" key="2">
    <source>
        <dbReference type="Pfam" id="PF20152"/>
    </source>
</evidence>
<feature type="transmembrane region" description="Helical" evidence="1">
    <location>
        <begin position="148"/>
        <end position="171"/>
    </location>
</feature>
<feature type="transmembrane region" description="Helical" evidence="1">
    <location>
        <begin position="12"/>
        <end position="38"/>
    </location>
</feature>
<feature type="transmembrane region" description="Helical" evidence="1">
    <location>
        <begin position="191"/>
        <end position="212"/>
    </location>
</feature>
<dbReference type="PANTHER" id="PTHR40465">
    <property type="entry name" value="CHROMOSOME 1, WHOLE GENOME SHOTGUN SEQUENCE"/>
    <property type="match status" value="1"/>
</dbReference>
<gene>
    <name evidence="3" type="ORF">R3P38DRAFT_2957469</name>
</gene>
<keyword evidence="4" id="KW-1185">Reference proteome</keyword>